<feature type="compositionally biased region" description="Low complexity" evidence="1">
    <location>
        <begin position="828"/>
        <end position="849"/>
    </location>
</feature>
<name>A0A2C6KFV1_9APIC</name>
<gene>
    <name evidence="3" type="ORF">CSUI_010188</name>
</gene>
<dbReference type="Pfam" id="PF01458">
    <property type="entry name" value="SUFBD_core"/>
    <property type="match status" value="1"/>
</dbReference>
<feature type="compositionally biased region" description="Basic and acidic residues" evidence="1">
    <location>
        <begin position="795"/>
        <end position="826"/>
    </location>
</feature>
<feature type="region of interest" description="Disordered" evidence="1">
    <location>
        <begin position="274"/>
        <end position="450"/>
    </location>
</feature>
<dbReference type="InterPro" id="IPR037284">
    <property type="entry name" value="SUF_FeS_clus_asmbl_SufBD_sf"/>
</dbReference>
<dbReference type="SUPFAM" id="SSF101960">
    <property type="entry name" value="Stabilizer of iron transporter SufD"/>
    <property type="match status" value="1"/>
</dbReference>
<feature type="compositionally biased region" description="Acidic residues" evidence="1">
    <location>
        <begin position="440"/>
        <end position="450"/>
    </location>
</feature>
<feature type="region of interest" description="Disordered" evidence="1">
    <location>
        <begin position="569"/>
        <end position="761"/>
    </location>
</feature>
<sequence>PLKPPVYPLPLHYLYVNHRLYNPFKLLNVIGWDACLDLPTPHSRLEAFRHEFNLKSFYLLPLDDRVSLKAHLHSKPSSSLSPSSSLPSSSLPSSLSSSLSSSSSRSSPASSNQREEEEEEKKKDDYCVSEKSRECMPSVSKENLSGGAHGDMHDKVNRDSSSSPTYEISFPIDRNLLSYLANSTSYDLRSSSLLHSSSSSSSPPSFSSTSEDKKEGNMNEREGGEEEREKLFFSYKTDLGSYILPDMDAVVVMRDGIIDPKLSVNLEKFGGVEGAEEEVEGAGFVERGARGSSMFDDEDEEKTEEKRRESGKEEEKTKTKGDRTDVSSEGRDGREGGCCGGRGGGESSHCGGTMPPRSNFSSSDHRDDKSAGCTYTGGQEGVQREEQEGERDGVFTLEEKEEEQEESAYHSSSSCSSSSCGGGGEDYSSHHHHGGGDGGGGEEEQEMNGEEEDAYVGSFMNIRHPEVRDAMSKELQFIPEYSNYWRTNTQPFHRGQIGKTSRKYDSDFPIYDYRKLDFGMAKFSALNLACMHDAACIVIGDDPNSADEEKEEKVNEDKKAQGAMMLEALSLGGKGGLAEEKGKKKKEKEDKEDPQMNSRKDTEKDEEAKERDEEGEEKKKNDGEEEKEKKKLTKEKEKKVRERVGESREANSEMEKSGRERGDEETKKRRRRRGRREEEEEGEEEEQEEEDREMSGQEKKELSGSLEGDFEIKEKNEEKEGVFTLESLLETVNEEDEEEEKREKKKKNKKKQGIPRKTMKVQVIHIATSDIVDLLPALHAIQWKNEQEKKDVLRSLKQKEEEEEKSNIKEARENEEKGQEKGEMPKDSSSSSMSSSPSSSPSSSLSSSPSVVFLSSLKEEMLKPPAHPFTNPRVVLHVGRDVNCTFYQTFVHLESLLQNPQDRDLLKKALERQELSRPPYMRRRGRGGFVNSNTRIVLEKGAEVHHIYDQEQSDDSWHMENLSVAMAPNSTYVLRHVDLGSQASRVNLQIEGEESSRHHSFGLSILHGIQEHSKYEMFHHLKPHAETTQVMKSLIANNARSVWRGRIRIERDGIGASAESLNRVILLDEGSKCIAVPTLEIIPDDVIKANHGAMIRDLDVEPLFFLMARGIDELVARKLLMKAYADDVVKPIRDVNLEERVYRKILSMAPKKRKKLQRHHMFKGGEHA</sequence>
<feature type="region of interest" description="Disordered" evidence="1">
    <location>
        <begin position="74"/>
        <end position="164"/>
    </location>
</feature>
<feature type="domain" description="SUF system FeS cluster assembly SufBD core" evidence="2">
    <location>
        <begin position="927"/>
        <end position="1123"/>
    </location>
</feature>
<feature type="compositionally biased region" description="Basic and acidic residues" evidence="1">
    <location>
        <begin position="210"/>
        <end position="229"/>
    </location>
</feature>
<feature type="compositionally biased region" description="Low complexity" evidence="1">
    <location>
        <begin position="192"/>
        <end position="209"/>
    </location>
</feature>
<proteinExistence type="predicted"/>
<feature type="compositionally biased region" description="Acidic residues" evidence="1">
    <location>
        <begin position="678"/>
        <end position="692"/>
    </location>
</feature>
<feature type="compositionally biased region" description="Low complexity" evidence="1">
    <location>
        <begin position="409"/>
        <end position="419"/>
    </location>
</feature>
<dbReference type="Proteomes" id="UP000221165">
    <property type="component" value="Unassembled WGS sequence"/>
</dbReference>
<feature type="region of interest" description="Disordered" evidence="1">
    <location>
        <begin position="795"/>
        <end position="849"/>
    </location>
</feature>
<feature type="compositionally biased region" description="Basic and acidic residues" evidence="1">
    <location>
        <begin position="693"/>
        <end position="702"/>
    </location>
</feature>
<feature type="compositionally biased region" description="Low complexity" evidence="1">
    <location>
        <begin position="75"/>
        <end position="111"/>
    </location>
</feature>
<dbReference type="InterPro" id="IPR000825">
    <property type="entry name" value="SUF_FeS_clus_asmbl_SufBD_core"/>
</dbReference>
<accession>A0A2C6KFV1</accession>
<feature type="compositionally biased region" description="Basic and acidic residues" evidence="1">
    <location>
        <begin position="303"/>
        <end position="335"/>
    </location>
</feature>
<comment type="caution">
    <text evidence="3">The sequence shown here is derived from an EMBL/GenBank/DDBJ whole genome shotgun (WGS) entry which is preliminary data.</text>
</comment>
<dbReference type="GO" id="GO:0016226">
    <property type="term" value="P:iron-sulfur cluster assembly"/>
    <property type="evidence" value="ECO:0007669"/>
    <property type="project" value="InterPro"/>
</dbReference>
<dbReference type="PANTHER" id="PTHR43575:SF1">
    <property type="entry name" value="PROTEIN ABCI7, CHLOROPLASTIC"/>
    <property type="match status" value="1"/>
</dbReference>
<evidence type="ECO:0000313" key="3">
    <source>
        <dbReference type="EMBL" id="PHJ15999.1"/>
    </source>
</evidence>
<dbReference type="PANTHER" id="PTHR43575">
    <property type="entry name" value="PROTEIN ABCI7, CHLOROPLASTIC"/>
    <property type="match status" value="1"/>
</dbReference>
<feature type="compositionally biased region" description="Basic and acidic residues" evidence="1">
    <location>
        <begin position="710"/>
        <end position="721"/>
    </location>
</feature>
<feature type="region of interest" description="Disordered" evidence="1">
    <location>
        <begin position="192"/>
        <end position="229"/>
    </location>
</feature>
<dbReference type="InterPro" id="IPR055346">
    <property type="entry name" value="Fe-S_cluster_assembly_SufBD"/>
</dbReference>
<feature type="compositionally biased region" description="Basic and acidic residues" evidence="1">
    <location>
        <begin position="382"/>
        <end position="393"/>
    </location>
</feature>
<feature type="compositionally biased region" description="Basic and acidic residues" evidence="1">
    <location>
        <begin position="577"/>
        <end position="667"/>
    </location>
</feature>
<feature type="non-terminal residue" evidence="3">
    <location>
        <position position="1"/>
    </location>
</feature>
<feature type="compositionally biased region" description="Basic and acidic residues" evidence="1">
    <location>
        <begin position="120"/>
        <end position="134"/>
    </location>
</feature>
<dbReference type="OrthoDB" id="2510at2759"/>
<evidence type="ECO:0000259" key="2">
    <source>
        <dbReference type="Pfam" id="PF01458"/>
    </source>
</evidence>
<feature type="compositionally biased region" description="Basic residues" evidence="1">
    <location>
        <begin position="743"/>
        <end position="759"/>
    </location>
</feature>
<feature type="compositionally biased region" description="Gly residues" evidence="1">
    <location>
        <begin position="336"/>
        <end position="346"/>
    </location>
</feature>
<dbReference type="EMBL" id="MIGC01006829">
    <property type="protein sequence ID" value="PHJ15999.1"/>
    <property type="molecule type" value="Genomic_DNA"/>
</dbReference>
<dbReference type="VEuPathDB" id="ToxoDB:CSUI_010188"/>
<reference evidence="3 4" key="1">
    <citation type="journal article" date="2017" name="Int. J. Parasitol.">
        <title>The genome of the protozoan parasite Cystoisospora suis and a reverse vaccinology approach to identify vaccine candidates.</title>
        <authorList>
            <person name="Palmieri N."/>
            <person name="Shrestha A."/>
            <person name="Ruttkowski B."/>
            <person name="Beck T."/>
            <person name="Vogl C."/>
            <person name="Tomley F."/>
            <person name="Blake D.P."/>
            <person name="Joachim A."/>
        </authorList>
    </citation>
    <scope>NUCLEOTIDE SEQUENCE [LARGE SCALE GENOMIC DNA]</scope>
    <source>
        <strain evidence="3 4">Wien I</strain>
    </source>
</reference>
<dbReference type="GeneID" id="94433504"/>
<evidence type="ECO:0000313" key="4">
    <source>
        <dbReference type="Proteomes" id="UP000221165"/>
    </source>
</evidence>
<evidence type="ECO:0000256" key="1">
    <source>
        <dbReference type="SAM" id="MobiDB-lite"/>
    </source>
</evidence>
<keyword evidence="4" id="KW-1185">Reference proteome</keyword>
<dbReference type="RefSeq" id="XP_067917731.1">
    <property type="nucleotide sequence ID" value="XM_068070293.1"/>
</dbReference>
<dbReference type="AlphaFoldDB" id="A0A2C6KFV1"/>
<protein>
    <submittedName>
        <fullName evidence="3">Sufb sufd domain-containing protein</fullName>
    </submittedName>
</protein>
<organism evidence="3 4">
    <name type="scientific">Cystoisospora suis</name>
    <dbReference type="NCBI Taxonomy" id="483139"/>
    <lineage>
        <taxon>Eukaryota</taxon>
        <taxon>Sar</taxon>
        <taxon>Alveolata</taxon>
        <taxon>Apicomplexa</taxon>
        <taxon>Conoidasida</taxon>
        <taxon>Coccidia</taxon>
        <taxon>Eucoccidiorida</taxon>
        <taxon>Eimeriorina</taxon>
        <taxon>Sarcocystidae</taxon>
        <taxon>Cystoisospora</taxon>
    </lineage>
</organism>